<dbReference type="GO" id="GO:0070006">
    <property type="term" value="F:metalloaminopeptidase activity"/>
    <property type="evidence" value="ECO:0007669"/>
    <property type="project" value="TreeGrafter"/>
</dbReference>
<keyword evidence="5" id="KW-0378">Hydrolase</keyword>
<feature type="chain" id="PRO_5035794763" description="Peptidase M1 membrane alanine aminopeptidase domain-containing protein" evidence="8">
    <location>
        <begin position="24"/>
        <end position="644"/>
    </location>
</feature>
<dbReference type="EMBL" id="CADEPM010000009">
    <property type="protein sequence ID" value="CAB3409805.1"/>
    <property type="molecule type" value="Genomic_DNA"/>
</dbReference>
<evidence type="ECO:0000256" key="1">
    <source>
        <dbReference type="ARBA" id="ARBA00001947"/>
    </source>
</evidence>
<protein>
    <recommendedName>
        <fullName evidence="13">Peptidase M1 membrane alanine aminopeptidase domain-containing protein</fullName>
    </recommendedName>
</protein>
<dbReference type="InterPro" id="IPR014782">
    <property type="entry name" value="Peptidase_M1_dom"/>
</dbReference>
<feature type="domain" description="Aminopeptidase N-like N-terminal" evidence="10">
    <location>
        <begin position="27"/>
        <end position="205"/>
    </location>
</feature>
<evidence type="ECO:0000256" key="4">
    <source>
        <dbReference type="ARBA" id="ARBA00022723"/>
    </source>
</evidence>
<dbReference type="PANTHER" id="PTHR11533">
    <property type="entry name" value="PROTEASE M1 ZINC METALLOPROTEASE"/>
    <property type="match status" value="1"/>
</dbReference>
<dbReference type="OrthoDB" id="8182982at2759"/>
<dbReference type="InterPro" id="IPR001930">
    <property type="entry name" value="Peptidase_M1"/>
</dbReference>
<dbReference type="AlphaFoldDB" id="A0A8S1F1L4"/>
<evidence type="ECO:0000313" key="11">
    <source>
        <dbReference type="EMBL" id="CAB3409805.1"/>
    </source>
</evidence>
<reference evidence="11 12" key="1">
    <citation type="submission" date="2020-04" db="EMBL/GenBank/DDBJ databases">
        <authorList>
            <person name="Laetsch R D."/>
            <person name="Stevens L."/>
            <person name="Kumar S."/>
            <person name="Blaxter L. M."/>
        </authorList>
    </citation>
    <scope>NUCLEOTIDE SEQUENCE [LARGE SCALE GENOMIC DNA]</scope>
</reference>
<feature type="domain" description="Peptidase M1 membrane alanine aminopeptidase" evidence="9">
    <location>
        <begin position="242"/>
        <end position="448"/>
    </location>
</feature>
<dbReference type="InterPro" id="IPR027268">
    <property type="entry name" value="Peptidase_M4/M1_CTD_sf"/>
</dbReference>
<dbReference type="GO" id="GO:0006508">
    <property type="term" value="P:proteolysis"/>
    <property type="evidence" value="ECO:0007669"/>
    <property type="project" value="UniProtKB-KW"/>
</dbReference>
<dbReference type="GO" id="GO:0043171">
    <property type="term" value="P:peptide catabolic process"/>
    <property type="evidence" value="ECO:0007669"/>
    <property type="project" value="TreeGrafter"/>
</dbReference>
<keyword evidence="12" id="KW-1185">Reference proteome</keyword>
<keyword evidence="4" id="KW-0479">Metal-binding</keyword>
<dbReference type="GO" id="GO:0005615">
    <property type="term" value="C:extracellular space"/>
    <property type="evidence" value="ECO:0007669"/>
    <property type="project" value="TreeGrafter"/>
</dbReference>
<keyword evidence="3" id="KW-0645">Protease</keyword>
<dbReference type="GO" id="GO:0042277">
    <property type="term" value="F:peptide binding"/>
    <property type="evidence" value="ECO:0007669"/>
    <property type="project" value="TreeGrafter"/>
</dbReference>
<keyword evidence="8" id="KW-0732">Signal</keyword>
<keyword evidence="7" id="KW-0482">Metalloprotease</keyword>
<organism evidence="11 12">
    <name type="scientific">Caenorhabditis bovis</name>
    <dbReference type="NCBI Taxonomy" id="2654633"/>
    <lineage>
        <taxon>Eukaryota</taxon>
        <taxon>Metazoa</taxon>
        <taxon>Ecdysozoa</taxon>
        <taxon>Nematoda</taxon>
        <taxon>Chromadorea</taxon>
        <taxon>Rhabditida</taxon>
        <taxon>Rhabditina</taxon>
        <taxon>Rhabditomorpha</taxon>
        <taxon>Rhabditoidea</taxon>
        <taxon>Rhabditidae</taxon>
        <taxon>Peloderinae</taxon>
        <taxon>Caenorhabditis</taxon>
    </lineage>
</organism>
<dbReference type="GO" id="GO:0005737">
    <property type="term" value="C:cytoplasm"/>
    <property type="evidence" value="ECO:0007669"/>
    <property type="project" value="TreeGrafter"/>
</dbReference>
<comment type="cofactor">
    <cofactor evidence="1">
        <name>Zn(2+)</name>
        <dbReference type="ChEBI" id="CHEBI:29105"/>
    </cofactor>
</comment>
<comment type="similarity">
    <text evidence="2">Belongs to the peptidase M1 family.</text>
</comment>
<evidence type="ECO:0000256" key="8">
    <source>
        <dbReference type="SAM" id="SignalP"/>
    </source>
</evidence>
<name>A0A8S1F1L4_9PELO</name>
<comment type="caution">
    <text evidence="11">The sequence shown here is derived from an EMBL/GenBank/DDBJ whole genome shotgun (WGS) entry which is preliminary data.</text>
</comment>
<dbReference type="InterPro" id="IPR045357">
    <property type="entry name" value="Aminopeptidase_N-like_N"/>
</dbReference>
<keyword evidence="6" id="KW-0862">Zinc</keyword>
<evidence type="ECO:0000313" key="12">
    <source>
        <dbReference type="Proteomes" id="UP000494206"/>
    </source>
</evidence>
<evidence type="ECO:0000259" key="9">
    <source>
        <dbReference type="Pfam" id="PF01433"/>
    </source>
</evidence>
<dbReference type="InterPro" id="IPR042097">
    <property type="entry name" value="Aminopeptidase_N-like_N_sf"/>
</dbReference>
<dbReference type="Gene3D" id="2.60.40.1730">
    <property type="entry name" value="tricorn interacting facor f3 domain"/>
    <property type="match status" value="1"/>
</dbReference>
<dbReference type="Pfam" id="PF01433">
    <property type="entry name" value="Peptidase_M1"/>
    <property type="match status" value="1"/>
</dbReference>
<evidence type="ECO:0000256" key="5">
    <source>
        <dbReference type="ARBA" id="ARBA00022801"/>
    </source>
</evidence>
<accession>A0A8S1F1L4</accession>
<dbReference type="GO" id="GO:0016020">
    <property type="term" value="C:membrane"/>
    <property type="evidence" value="ECO:0007669"/>
    <property type="project" value="TreeGrafter"/>
</dbReference>
<evidence type="ECO:0008006" key="13">
    <source>
        <dbReference type="Google" id="ProtNLM"/>
    </source>
</evidence>
<dbReference type="Proteomes" id="UP000494206">
    <property type="component" value="Unassembled WGS sequence"/>
</dbReference>
<dbReference type="PANTHER" id="PTHR11533:SF257">
    <property type="entry name" value="PEPTIDASE_M1 DOMAIN-CONTAINING PROTEIN"/>
    <property type="match status" value="1"/>
</dbReference>
<dbReference type="Gene3D" id="1.10.390.10">
    <property type="entry name" value="Neutral Protease Domain 2"/>
    <property type="match status" value="1"/>
</dbReference>
<dbReference type="SUPFAM" id="SSF63737">
    <property type="entry name" value="Leukotriene A4 hydrolase N-terminal domain"/>
    <property type="match status" value="1"/>
</dbReference>
<dbReference type="InterPro" id="IPR050344">
    <property type="entry name" value="Peptidase_M1_aminopeptidases"/>
</dbReference>
<dbReference type="Pfam" id="PF17900">
    <property type="entry name" value="Peptidase_M1_N"/>
    <property type="match status" value="1"/>
</dbReference>
<dbReference type="SUPFAM" id="SSF55486">
    <property type="entry name" value="Metalloproteases ('zincins'), catalytic domain"/>
    <property type="match status" value="1"/>
</dbReference>
<proteinExistence type="inferred from homology"/>
<evidence type="ECO:0000256" key="2">
    <source>
        <dbReference type="ARBA" id="ARBA00010136"/>
    </source>
</evidence>
<evidence type="ECO:0000256" key="6">
    <source>
        <dbReference type="ARBA" id="ARBA00022833"/>
    </source>
</evidence>
<evidence type="ECO:0000256" key="7">
    <source>
        <dbReference type="ARBA" id="ARBA00023049"/>
    </source>
</evidence>
<evidence type="ECO:0000256" key="3">
    <source>
        <dbReference type="ARBA" id="ARBA00022670"/>
    </source>
</evidence>
<sequence>MHIFNYLILLLQLLLAFIHSAKSELIPLSYDLLFKLPIREFNGFTGSMVLHFNLTTLSDNITLDSVDLHSFRNISLISSSDLSEPILKSIRILRESVEFRFAKTLYPGQYLLTIGEYNGRINNGSEGLFERNNPTLYTTHLQTNHARKVFPCIDKPSVKSLFRLSIVHPTNTIAESNTIAMDVHIEDGEWQRTIFSSTPLLPTYLVAFSVMPDENMQLSRQTSFGVTVRVHGEKRSTVIRVLDCALASFELLANLIDVPLPLNKIDFILVPEYDGGMENWGHVIISRHLADNGDDAHLIYLIAHEIAHHWIGNRVTIDNWQFICLQEDLADWLAVKVVKALLTDETKLQRFQLSQYVEIQLVEDFLSPNHSLVMPEDVNQDMINRHCYLKGVVLLDSLESVVGEQFMLSVVKSLAASHSTFNLTVFTSFFDQIRVDRNATVGQIYEYWFTQGGYPAILVENNGPSSRLQQLSRPLWPLKMTSTLAVPQFVFSESILFASESAPLLVNLNFTSFMRVNYDHFTWTAIFKYMIEEPMLFSAVGRAQLISDFCYFYANGQVENGPLIKEAVVDMVYSHPEHFELCDWNLYWCLAKSDQSLFSQFVRGLAFRFSQATFENTEAFGCKNGMAARNLNQFCERIFGAKCI</sequence>
<gene>
    <name evidence="11" type="ORF">CBOVIS_LOCUS11412</name>
</gene>
<dbReference type="GO" id="GO:0008270">
    <property type="term" value="F:zinc ion binding"/>
    <property type="evidence" value="ECO:0007669"/>
    <property type="project" value="InterPro"/>
</dbReference>
<evidence type="ECO:0000259" key="10">
    <source>
        <dbReference type="Pfam" id="PF17900"/>
    </source>
</evidence>
<dbReference type="PRINTS" id="PR00756">
    <property type="entry name" value="ALADIPTASE"/>
</dbReference>
<feature type="signal peptide" evidence="8">
    <location>
        <begin position="1"/>
        <end position="23"/>
    </location>
</feature>